<evidence type="ECO:0000313" key="1">
    <source>
        <dbReference type="EMBL" id="CAB4169030.1"/>
    </source>
</evidence>
<proteinExistence type="predicted"/>
<accession>A0A6J5PAY0</accession>
<gene>
    <name evidence="1" type="ORF">UFOVP581_36</name>
</gene>
<protein>
    <submittedName>
        <fullName evidence="1">Uncharacterized protein</fullName>
    </submittedName>
</protein>
<sequence length="63" mass="7117">MSNITKIIKHAIVKDESGSQFQLCEFHYNVWGRDMVSVLDTKIENGIQSVIEGDGFIKTGFKI</sequence>
<organism evidence="1">
    <name type="scientific">uncultured Caudovirales phage</name>
    <dbReference type="NCBI Taxonomy" id="2100421"/>
    <lineage>
        <taxon>Viruses</taxon>
        <taxon>Duplodnaviria</taxon>
        <taxon>Heunggongvirae</taxon>
        <taxon>Uroviricota</taxon>
        <taxon>Caudoviricetes</taxon>
        <taxon>Peduoviridae</taxon>
        <taxon>Maltschvirus</taxon>
        <taxon>Maltschvirus maltsch</taxon>
    </lineage>
</organism>
<reference evidence="1" key="1">
    <citation type="submission" date="2020-04" db="EMBL/GenBank/DDBJ databases">
        <authorList>
            <person name="Chiriac C."/>
            <person name="Salcher M."/>
            <person name="Ghai R."/>
            <person name="Kavagutti S V."/>
        </authorList>
    </citation>
    <scope>NUCLEOTIDE SEQUENCE</scope>
</reference>
<name>A0A6J5PAY0_9CAUD</name>
<dbReference type="EMBL" id="LR796835">
    <property type="protein sequence ID" value="CAB4169030.1"/>
    <property type="molecule type" value="Genomic_DNA"/>
</dbReference>